<sequence length="286" mass="32596">MSDISTDLIDEALALRVNEGFHLSDVVPASTPGFDGDGDDLDEAFHLFDDALEELQEKLFANGRVNPEDTGSILLVLQGMDTSGKGGVIRHVVKELDPQGVHTVGFGRPTDEEAAHDFLWRFEPHLPVPGMITVYDRSHYEDVLVQRVKNLAPPEEIERRYGAIVDFENAIAANGTRIIKIMLHISRAFQKENLLERIEREDKHWKYDPGDIEDRSLWELYQAAYQIALERTSTEAAPWYCVPGDNKKYARTIVKALLVHAMQEMNLEWPEADFDPDEERRRLELS</sequence>
<dbReference type="EC" id="2.7.4.1" evidence="2"/>
<dbReference type="Gene3D" id="3.40.50.300">
    <property type="entry name" value="P-loop containing nucleotide triphosphate hydrolases"/>
    <property type="match status" value="1"/>
</dbReference>
<keyword evidence="2" id="KW-0808">Transferase</keyword>
<name>A0A376CQQ3_9CORY</name>
<dbReference type="STRING" id="35756.GCA_001044155_02474"/>
<feature type="domain" description="Polyphosphate kinase-2-related" evidence="1">
    <location>
        <begin position="51"/>
        <end position="267"/>
    </location>
</feature>
<keyword evidence="3" id="KW-1185">Reference proteome</keyword>
<accession>A0A376CQQ3</accession>
<dbReference type="AlphaFoldDB" id="A0A376CQQ3"/>
<dbReference type="PANTHER" id="PTHR34383:SF3">
    <property type="entry name" value="POLYPHOSPHATE:AMP PHOSPHOTRANSFERASE"/>
    <property type="match status" value="1"/>
</dbReference>
<dbReference type="NCBIfam" id="TIGR03709">
    <property type="entry name" value="PPK2_rel_1"/>
    <property type="match status" value="1"/>
</dbReference>
<dbReference type="PANTHER" id="PTHR34383">
    <property type="entry name" value="POLYPHOSPHATE:AMP PHOSPHOTRANSFERASE-RELATED"/>
    <property type="match status" value="1"/>
</dbReference>
<dbReference type="EMBL" id="UFXQ01000001">
    <property type="protein sequence ID" value="STC70537.1"/>
    <property type="molecule type" value="Genomic_DNA"/>
</dbReference>
<protein>
    <submittedName>
        <fullName evidence="2">Polyphosphate kinase</fullName>
        <ecNumber evidence="2">2.7.4.1</ecNumber>
    </submittedName>
</protein>
<dbReference type="InterPro" id="IPR022300">
    <property type="entry name" value="PPK2-rel_1"/>
</dbReference>
<organism evidence="2 3">
    <name type="scientific">Corynebacterium pilosum</name>
    <dbReference type="NCBI Taxonomy" id="35756"/>
    <lineage>
        <taxon>Bacteria</taxon>
        <taxon>Bacillati</taxon>
        <taxon>Actinomycetota</taxon>
        <taxon>Actinomycetes</taxon>
        <taxon>Mycobacteriales</taxon>
        <taxon>Corynebacteriaceae</taxon>
        <taxon>Corynebacterium</taxon>
    </lineage>
</organism>
<evidence type="ECO:0000313" key="2">
    <source>
        <dbReference type="EMBL" id="STC70537.1"/>
    </source>
</evidence>
<dbReference type="RefSeq" id="WP_018582045.1">
    <property type="nucleotide sequence ID" value="NZ_LDYD01000008.1"/>
</dbReference>
<keyword evidence="2" id="KW-0418">Kinase</keyword>
<dbReference type="SUPFAM" id="SSF52540">
    <property type="entry name" value="P-loop containing nucleoside triphosphate hydrolases"/>
    <property type="match status" value="1"/>
</dbReference>
<reference evidence="2 3" key="1">
    <citation type="submission" date="2018-06" db="EMBL/GenBank/DDBJ databases">
        <authorList>
            <consortium name="Pathogen Informatics"/>
            <person name="Doyle S."/>
        </authorList>
    </citation>
    <scope>NUCLEOTIDE SEQUENCE [LARGE SCALE GENOMIC DNA]</scope>
    <source>
        <strain evidence="2 3">NCTC11862</strain>
    </source>
</reference>
<dbReference type="InterPro" id="IPR027417">
    <property type="entry name" value="P-loop_NTPase"/>
</dbReference>
<evidence type="ECO:0000313" key="3">
    <source>
        <dbReference type="Proteomes" id="UP000254467"/>
    </source>
</evidence>
<dbReference type="InterPro" id="IPR022488">
    <property type="entry name" value="PPK2-related"/>
</dbReference>
<dbReference type="GO" id="GO:0008976">
    <property type="term" value="F:polyphosphate kinase activity"/>
    <property type="evidence" value="ECO:0007669"/>
    <property type="project" value="UniProtKB-EC"/>
</dbReference>
<proteinExistence type="predicted"/>
<dbReference type="Pfam" id="PF03976">
    <property type="entry name" value="PPK2"/>
    <property type="match status" value="1"/>
</dbReference>
<dbReference type="Proteomes" id="UP000254467">
    <property type="component" value="Unassembled WGS sequence"/>
</dbReference>
<dbReference type="GO" id="GO:0006797">
    <property type="term" value="P:polyphosphate metabolic process"/>
    <property type="evidence" value="ECO:0007669"/>
    <property type="project" value="InterPro"/>
</dbReference>
<evidence type="ECO:0000259" key="1">
    <source>
        <dbReference type="Pfam" id="PF03976"/>
    </source>
</evidence>
<gene>
    <name evidence="2" type="ORF">NCTC11862_02356</name>
</gene>
<dbReference type="OrthoDB" id="9775224at2"/>